<comment type="caution">
    <text evidence="1">The sequence shown here is derived from an EMBL/GenBank/DDBJ whole genome shotgun (WGS) entry which is preliminary data.</text>
</comment>
<dbReference type="AlphaFoldDB" id="A0AAD9J0E9"/>
<evidence type="ECO:0000313" key="1">
    <source>
        <dbReference type="EMBL" id="KAK2144376.1"/>
    </source>
</evidence>
<dbReference type="InterPro" id="IPR036514">
    <property type="entry name" value="SGNH_hydro_sf"/>
</dbReference>
<dbReference type="Gene3D" id="3.40.50.1110">
    <property type="entry name" value="SGNH hydrolase"/>
    <property type="match status" value="1"/>
</dbReference>
<reference evidence="1" key="1">
    <citation type="journal article" date="2023" name="Mol. Biol. Evol.">
        <title>Third-Generation Sequencing Reveals the Adaptive Role of the Epigenome in Three Deep-Sea Polychaetes.</title>
        <authorList>
            <person name="Perez M."/>
            <person name="Aroh O."/>
            <person name="Sun Y."/>
            <person name="Lan Y."/>
            <person name="Juniper S.K."/>
            <person name="Young C.R."/>
            <person name="Angers B."/>
            <person name="Qian P.Y."/>
        </authorList>
    </citation>
    <scope>NUCLEOTIDE SEQUENCE</scope>
    <source>
        <strain evidence="1">P08H-3</strain>
    </source>
</reference>
<dbReference type="EMBL" id="JAODUP010000763">
    <property type="protein sequence ID" value="KAK2144376.1"/>
    <property type="molecule type" value="Genomic_DNA"/>
</dbReference>
<proteinExistence type="predicted"/>
<evidence type="ECO:0000313" key="2">
    <source>
        <dbReference type="Proteomes" id="UP001208570"/>
    </source>
</evidence>
<gene>
    <name evidence="1" type="ORF">LSH36_763g02016</name>
</gene>
<protein>
    <submittedName>
        <fullName evidence="1">Uncharacterized protein</fullName>
    </submittedName>
</protein>
<name>A0AAD9J0E9_9ANNE</name>
<dbReference type="Proteomes" id="UP001208570">
    <property type="component" value="Unassembled WGS sequence"/>
</dbReference>
<keyword evidence="2" id="KW-1185">Reference proteome</keyword>
<sequence length="126" mass="14373">MLKDKSFVVGGKCPTNIILALGINDRSSDPQKTSIRNLKTMLTWIKNRYDSSNIFLTEINYSKLLPKAEQTNIDSINRSMGHCEWATVIPKLGTQKFKIDSNSVMGILWKEDTANSMVHHWLDFLN</sequence>
<accession>A0AAD9J0E9</accession>
<dbReference type="SUPFAM" id="SSF52266">
    <property type="entry name" value="SGNH hydrolase"/>
    <property type="match status" value="1"/>
</dbReference>
<organism evidence="1 2">
    <name type="scientific">Paralvinella palmiformis</name>
    <dbReference type="NCBI Taxonomy" id="53620"/>
    <lineage>
        <taxon>Eukaryota</taxon>
        <taxon>Metazoa</taxon>
        <taxon>Spiralia</taxon>
        <taxon>Lophotrochozoa</taxon>
        <taxon>Annelida</taxon>
        <taxon>Polychaeta</taxon>
        <taxon>Sedentaria</taxon>
        <taxon>Canalipalpata</taxon>
        <taxon>Terebellida</taxon>
        <taxon>Terebelliformia</taxon>
        <taxon>Alvinellidae</taxon>
        <taxon>Paralvinella</taxon>
    </lineage>
</organism>